<evidence type="ECO:0000313" key="5">
    <source>
        <dbReference type="Proteomes" id="UP001500432"/>
    </source>
</evidence>
<dbReference type="PANTHER" id="PTHR32308:SF10">
    <property type="entry name" value="CITRATE LYASE SUBUNIT BETA"/>
    <property type="match status" value="1"/>
</dbReference>
<comment type="caution">
    <text evidence="4">The sequence shown here is derived from an EMBL/GenBank/DDBJ whole genome shotgun (WGS) entry which is preliminary data.</text>
</comment>
<dbReference type="GO" id="GO:0016829">
    <property type="term" value="F:lyase activity"/>
    <property type="evidence" value="ECO:0007669"/>
    <property type="project" value="UniProtKB-KW"/>
</dbReference>
<keyword evidence="2" id="KW-0479">Metal-binding</keyword>
<dbReference type="Gene3D" id="3.20.20.60">
    <property type="entry name" value="Phosphoenolpyruvate-binding domains"/>
    <property type="match status" value="2"/>
</dbReference>
<dbReference type="PANTHER" id="PTHR32308">
    <property type="entry name" value="LYASE BETA SUBUNIT, PUTATIVE (AFU_ORTHOLOGUE AFUA_4G13030)-RELATED"/>
    <property type="match status" value="1"/>
</dbReference>
<evidence type="ECO:0000256" key="2">
    <source>
        <dbReference type="ARBA" id="ARBA00022723"/>
    </source>
</evidence>
<keyword evidence="4" id="KW-0456">Lyase</keyword>
<sequence>MLHYSFLNDSTRDRLFHRPPQELGADTDPTTLATGLGATLYTPGTRAGLGEGILKRARAGCTSTVLCLEDSVADSAVESAEDNVVTALRELARRRTTGVDGAAPAQAGNPAAGVWTDDGGRPERLPLLFIRPRSPEQLLSVGRRLGDASELLTGFVLPKFENSTGRGERYLRALERLNAELSLRVPLRAMPIIEHPLTTHRETRHEALLAVRDLLRAHRGQVLSVRLGGTDIASEYGLRRTRDLTIYHVGVVAEVIADVVSILGRADDGWVISGTVWEHYSNTERILRPLLRATPFEVANSAMLRQHLLGANLDGLIREIELDQANGLIGKTVIHPTHVPVVHALHVVSHEEYVDALDIVGSEGGGATASRSGTRMNESKPHRAWALRTLRRAEAYGVARPKVTFVDFLEASIK</sequence>
<dbReference type="RefSeq" id="WP_344300499.1">
    <property type="nucleotide sequence ID" value="NZ_BAAAQW010000009.1"/>
</dbReference>
<dbReference type="Proteomes" id="UP001500432">
    <property type="component" value="Unassembled WGS sequence"/>
</dbReference>
<evidence type="ECO:0000256" key="1">
    <source>
        <dbReference type="ARBA" id="ARBA00001946"/>
    </source>
</evidence>
<evidence type="ECO:0000313" key="4">
    <source>
        <dbReference type="EMBL" id="GAA2202114.1"/>
    </source>
</evidence>
<dbReference type="SUPFAM" id="SSF51621">
    <property type="entry name" value="Phosphoenolpyruvate/pyruvate domain"/>
    <property type="match status" value="1"/>
</dbReference>
<organism evidence="4 5">
    <name type="scientific">Sinomonas flava</name>
    <dbReference type="NCBI Taxonomy" id="496857"/>
    <lineage>
        <taxon>Bacteria</taxon>
        <taxon>Bacillati</taxon>
        <taxon>Actinomycetota</taxon>
        <taxon>Actinomycetes</taxon>
        <taxon>Micrococcales</taxon>
        <taxon>Micrococcaceae</taxon>
        <taxon>Sinomonas</taxon>
    </lineage>
</organism>
<dbReference type="Pfam" id="PF15617">
    <property type="entry name" value="C-C_Bond_Lyase"/>
    <property type="match status" value="1"/>
</dbReference>
<accession>A0ABN3BYU2</accession>
<reference evidence="4 5" key="1">
    <citation type="journal article" date="2019" name="Int. J. Syst. Evol. Microbiol.">
        <title>The Global Catalogue of Microorganisms (GCM) 10K type strain sequencing project: providing services to taxonomists for standard genome sequencing and annotation.</title>
        <authorList>
            <consortium name="The Broad Institute Genomics Platform"/>
            <consortium name="The Broad Institute Genome Sequencing Center for Infectious Disease"/>
            <person name="Wu L."/>
            <person name="Ma J."/>
        </authorList>
    </citation>
    <scope>NUCLEOTIDE SEQUENCE [LARGE SCALE GENOMIC DNA]</scope>
    <source>
        <strain evidence="4 5">JCM 16034</strain>
    </source>
</reference>
<dbReference type="InterPro" id="IPR039480">
    <property type="entry name" value="C-C_Bond_Lyase-like"/>
</dbReference>
<evidence type="ECO:0000256" key="3">
    <source>
        <dbReference type="ARBA" id="ARBA00022842"/>
    </source>
</evidence>
<keyword evidence="5" id="KW-1185">Reference proteome</keyword>
<dbReference type="InterPro" id="IPR040442">
    <property type="entry name" value="Pyrv_kinase-like_dom_sf"/>
</dbReference>
<gene>
    <name evidence="4" type="ORF">GCM10009849_29200</name>
</gene>
<comment type="cofactor">
    <cofactor evidence="1">
        <name>Mg(2+)</name>
        <dbReference type="ChEBI" id="CHEBI:18420"/>
    </cofactor>
</comment>
<proteinExistence type="predicted"/>
<dbReference type="InterPro" id="IPR015813">
    <property type="entry name" value="Pyrv/PenolPyrv_kinase-like_dom"/>
</dbReference>
<name>A0ABN3BYU2_9MICC</name>
<dbReference type="EMBL" id="BAAAQW010000009">
    <property type="protein sequence ID" value="GAA2202114.1"/>
    <property type="molecule type" value="Genomic_DNA"/>
</dbReference>
<keyword evidence="3" id="KW-0460">Magnesium</keyword>
<protein>
    <submittedName>
        <fullName evidence="4">HpcH/HpaI aldolase/citrate lyase family protein</fullName>
    </submittedName>
</protein>